<dbReference type="EMBL" id="FNTB01000001">
    <property type="protein sequence ID" value="SEC75309.1"/>
    <property type="molecule type" value="Genomic_DNA"/>
</dbReference>
<feature type="signal peptide" evidence="1">
    <location>
        <begin position="1"/>
        <end position="19"/>
    </location>
</feature>
<protein>
    <recommendedName>
        <fullName evidence="4">Lipocalin-like domain-containing protein</fullName>
    </recommendedName>
</protein>
<keyword evidence="1" id="KW-0732">Signal</keyword>
<dbReference type="OrthoDB" id="1179829at2"/>
<evidence type="ECO:0000313" key="3">
    <source>
        <dbReference type="Proteomes" id="UP000183038"/>
    </source>
</evidence>
<proteinExistence type="predicted"/>
<evidence type="ECO:0000256" key="1">
    <source>
        <dbReference type="SAM" id="SignalP"/>
    </source>
</evidence>
<reference evidence="2 3" key="1">
    <citation type="submission" date="2016-10" db="EMBL/GenBank/DDBJ databases">
        <authorList>
            <person name="de Groot N.N."/>
        </authorList>
    </citation>
    <scope>NUCLEOTIDE SEQUENCE [LARGE SCALE GENOMIC DNA]</scope>
    <source>
        <strain evidence="2 3">MAR_2009_71</strain>
    </source>
</reference>
<organism evidence="2 3">
    <name type="scientific">Maribacter dokdonensis</name>
    <dbReference type="NCBI Taxonomy" id="320912"/>
    <lineage>
        <taxon>Bacteria</taxon>
        <taxon>Pseudomonadati</taxon>
        <taxon>Bacteroidota</taxon>
        <taxon>Flavobacteriia</taxon>
        <taxon>Flavobacteriales</taxon>
        <taxon>Flavobacteriaceae</taxon>
        <taxon>Maribacter</taxon>
    </lineage>
</organism>
<accession>A0A1H4V2L9</accession>
<sequence>MKYIIMNVGFLLALSQFIACDTNDDSNDGTQVSVSETNLKGTWKIVSKFSGQPNDSIGTETPETDYFASFEDCRKDDTFAYTLDSDESGNAYIWYTGSEACEGQSVNDTIQLGTWTLRENGQLNISYSDVSEPSVITNMTTSKFTVRKKSGTITDNGTIYEFTGYQRVD</sequence>
<dbReference type="RefSeq" id="WP_139254442.1">
    <property type="nucleotide sequence ID" value="NZ_FNTB01000001.1"/>
</dbReference>
<dbReference type="Proteomes" id="UP000183038">
    <property type="component" value="Unassembled WGS sequence"/>
</dbReference>
<name>A0A1H4V2L9_9FLAO</name>
<gene>
    <name evidence="2" type="ORF">SAMN05192540_3997</name>
</gene>
<evidence type="ECO:0000313" key="2">
    <source>
        <dbReference type="EMBL" id="SEC75309.1"/>
    </source>
</evidence>
<feature type="chain" id="PRO_5010347162" description="Lipocalin-like domain-containing protein" evidence="1">
    <location>
        <begin position="20"/>
        <end position="169"/>
    </location>
</feature>
<evidence type="ECO:0008006" key="4">
    <source>
        <dbReference type="Google" id="ProtNLM"/>
    </source>
</evidence>
<dbReference type="AlphaFoldDB" id="A0A1H4V2L9"/>